<comment type="caution">
    <text evidence="1">The sequence shown here is derived from an EMBL/GenBank/DDBJ whole genome shotgun (WGS) entry which is preliminary data.</text>
</comment>
<gene>
    <name evidence="1" type="ORF">BSTOLATCC_MIC14770</name>
</gene>
<dbReference type="EMBL" id="CAJZBQ010000014">
    <property type="protein sequence ID" value="CAG9315782.1"/>
    <property type="molecule type" value="Genomic_DNA"/>
</dbReference>
<proteinExistence type="predicted"/>
<keyword evidence="2" id="KW-1185">Reference proteome</keyword>
<protein>
    <submittedName>
        <fullName evidence="1">Uncharacterized protein</fullName>
    </submittedName>
</protein>
<organism evidence="1 2">
    <name type="scientific">Blepharisma stoltei</name>
    <dbReference type="NCBI Taxonomy" id="1481888"/>
    <lineage>
        <taxon>Eukaryota</taxon>
        <taxon>Sar</taxon>
        <taxon>Alveolata</taxon>
        <taxon>Ciliophora</taxon>
        <taxon>Postciliodesmatophora</taxon>
        <taxon>Heterotrichea</taxon>
        <taxon>Heterotrichida</taxon>
        <taxon>Blepharismidae</taxon>
        <taxon>Blepharisma</taxon>
    </lineage>
</organism>
<dbReference type="Proteomes" id="UP001162131">
    <property type="component" value="Unassembled WGS sequence"/>
</dbReference>
<accession>A0AAU9IMU6</accession>
<reference evidence="1" key="1">
    <citation type="submission" date="2021-09" db="EMBL/GenBank/DDBJ databases">
        <authorList>
            <consortium name="AG Swart"/>
            <person name="Singh M."/>
            <person name="Singh A."/>
            <person name="Seah K."/>
            <person name="Emmerich C."/>
        </authorList>
    </citation>
    <scope>NUCLEOTIDE SEQUENCE</scope>
    <source>
        <strain evidence="1">ATCC30299</strain>
    </source>
</reference>
<name>A0AAU9IMU6_9CILI</name>
<evidence type="ECO:0000313" key="2">
    <source>
        <dbReference type="Proteomes" id="UP001162131"/>
    </source>
</evidence>
<dbReference type="AlphaFoldDB" id="A0AAU9IMU6"/>
<sequence length="90" mass="10540">MLHCAHEENCGAAEDERHAIEDFQIYELERQQLKAEIARVDSSMLNFKLMHIVLYSYNFQKFLSRLDSFHPLIVKKNNKSIEVKGKNSSL</sequence>
<evidence type="ECO:0000313" key="1">
    <source>
        <dbReference type="EMBL" id="CAG9315782.1"/>
    </source>
</evidence>